<proteinExistence type="predicted"/>
<accession>A0A8S4RFL6</accession>
<evidence type="ECO:0000313" key="1">
    <source>
        <dbReference type="EMBL" id="CAH2236081.1"/>
    </source>
</evidence>
<organism evidence="1 2">
    <name type="scientific">Pararge aegeria aegeria</name>
    <dbReference type="NCBI Taxonomy" id="348720"/>
    <lineage>
        <taxon>Eukaryota</taxon>
        <taxon>Metazoa</taxon>
        <taxon>Ecdysozoa</taxon>
        <taxon>Arthropoda</taxon>
        <taxon>Hexapoda</taxon>
        <taxon>Insecta</taxon>
        <taxon>Pterygota</taxon>
        <taxon>Neoptera</taxon>
        <taxon>Endopterygota</taxon>
        <taxon>Lepidoptera</taxon>
        <taxon>Glossata</taxon>
        <taxon>Ditrysia</taxon>
        <taxon>Papilionoidea</taxon>
        <taxon>Nymphalidae</taxon>
        <taxon>Satyrinae</taxon>
        <taxon>Satyrini</taxon>
        <taxon>Parargina</taxon>
        <taxon>Pararge</taxon>
    </lineage>
</organism>
<protein>
    <submittedName>
        <fullName evidence="1">Jg3651 protein</fullName>
    </submittedName>
</protein>
<keyword evidence="2" id="KW-1185">Reference proteome</keyword>
<name>A0A8S4RFL6_9NEOP</name>
<comment type="caution">
    <text evidence="1">The sequence shown here is derived from an EMBL/GenBank/DDBJ whole genome shotgun (WGS) entry which is preliminary data.</text>
</comment>
<reference evidence="1" key="1">
    <citation type="submission" date="2022-03" db="EMBL/GenBank/DDBJ databases">
        <authorList>
            <person name="Lindestad O."/>
        </authorList>
    </citation>
    <scope>NUCLEOTIDE SEQUENCE</scope>
</reference>
<dbReference type="AlphaFoldDB" id="A0A8S4RFL6"/>
<dbReference type="EMBL" id="CAKXAJ010025179">
    <property type="protein sequence ID" value="CAH2236081.1"/>
    <property type="molecule type" value="Genomic_DNA"/>
</dbReference>
<sequence length="117" mass="14247">MKLFIGQRMRWSELCLEYLYVIRNEEIRRRTRVTGIAQLVAKLKWQWAEHIAWRTNGHWSLQAIQGIRPNKRRPMFINLRRRLECIPNEDETMKQSKTLAYLKMLLRLIIPLKKEKS</sequence>
<dbReference type="Proteomes" id="UP000838756">
    <property type="component" value="Unassembled WGS sequence"/>
</dbReference>
<dbReference type="OrthoDB" id="407509at2759"/>
<evidence type="ECO:0000313" key="2">
    <source>
        <dbReference type="Proteomes" id="UP000838756"/>
    </source>
</evidence>
<gene>
    <name evidence="1" type="primary">jg3651</name>
    <name evidence="1" type="ORF">PAEG_LOCUS13569</name>
</gene>